<evidence type="ECO:0000313" key="30">
    <source>
        <dbReference type="Proteomes" id="UP001378592"/>
    </source>
</evidence>
<evidence type="ECO:0000259" key="28">
    <source>
        <dbReference type="PROSITE" id="PS51194"/>
    </source>
</evidence>
<evidence type="ECO:0000256" key="26">
    <source>
        <dbReference type="SAM" id="MobiDB-lite"/>
    </source>
</evidence>
<dbReference type="FunFam" id="3.40.50.300:FF:000614">
    <property type="entry name" value="ATP-dependent DNA helicase"/>
    <property type="match status" value="1"/>
</dbReference>
<comment type="catalytic activity">
    <reaction evidence="21">
        <text>ATP + H2O = ADP + phosphate + H(+)</text>
        <dbReference type="Rhea" id="RHEA:13065"/>
        <dbReference type="ChEBI" id="CHEBI:15377"/>
        <dbReference type="ChEBI" id="CHEBI:15378"/>
        <dbReference type="ChEBI" id="CHEBI:30616"/>
        <dbReference type="ChEBI" id="CHEBI:43474"/>
        <dbReference type="ChEBI" id="CHEBI:456216"/>
    </reaction>
</comment>
<evidence type="ECO:0000256" key="10">
    <source>
        <dbReference type="ARBA" id="ARBA00022801"/>
    </source>
</evidence>
<dbReference type="PANTHER" id="PTHR13710">
    <property type="entry name" value="DNA HELICASE RECQ FAMILY MEMBER"/>
    <property type="match status" value="1"/>
</dbReference>
<reference evidence="29 30" key="1">
    <citation type="submission" date="2024-03" db="EMBL/GenBank/DDBJ databases">
        <title>The genome assembly and annotation of the cricket Gryllus longicercus Weissman &amp; Gray.</title>
        <authorList>
            <person name="Szrajer S."/>
            <person name="Gray D."/>
            <person name="Ylla G."/>
        </authorList>
    </citation>
    <scope>NUCLEOTIDE SEQUENCE [LARGE SCALE GENOMIC DNA]</scope>
    <source>
        <strain evidence="29">DAG 2021-001</strain>
        <tissue evidence="29">Whole body minus gut</tissue>
    </source>
</reference>
<dbReference type="GO" id="GO:0005654">
    <property type="term" value="C:nucleoplasm"/>
    <property type="evidence" value="ECO:0007669"/>
    <property type="project" value="UniProtKB-SubCell"/>
</dbReference>
<dbReference type="GO" id="GO:0016787">
    <property type="term" value="F:hydrolase activity"/>
    <property type="evidence" value="ECO:0007669"/>
    <property type="project" value="UniProtKB-KW"/>
</dbReference>
<dbReference type="GO" id="GO:0006355">
    <property type="term" value="P:regulation of DNA-templated transcription"/>
    <property type="evidence" value="ECO:0007669"/>
    <property type="project" value="InterPro"/>
</dbReference>
<feature type="domain" description="Helicase ATP-binding" evidence="27">
    <location>
        <begin position="32"/>
        <end position="207"/>
    </location>
</feature>
<dbReference type="Pfam" id="PF00270">
    <property type="entry name" value="DEAD"/>
    <property type="match status" value="1"/>
</dbReference>
<evidence type="ECO:0000256" key="1">
    <source>
        <dbReference type="ARBA" id="ARBA00001947"/>
    </source>
</evidence>
<dbReference type="InterPro" id="IPR027417">
    <property type="entry name" value="P-loop_NTPase"/>
</dbReference>
<keyword evidence="11" id="KW-0347">Helicase</keyword>
<comment type="similarity">
    <text evidence="3">Belongs to the helicase family. RecQ subfamily.</text>
</comment>
<keyword evidence="14" id="KW-0238">DNA-binding</keyword>
<dbReference type="GO" id="GO:0006260">
    <property type="term" value="P:DNA replication"/>
    <property type="evidence" value="ECO:0007669"/>
    <property type="project" value="UniProtKB-KW"/>
</dbReference>
<dbReference type="GO" id="GO:0010605">
    <property type="term" value="P:negative regulation of macromolecule metabolic process"/>
    <property type="evidence" value="ECO:0007669"/>
    <property type="project" value="UniProtKB-ARBA"/>
</dbReference>
<evidence type="ECO:0000256" key="19">
    <source>
        <dbReference type="ARBA" id="ARBA00034617"/>
    </source>
</evidence>
<dbReference type="Pfam" id="PF16124">
    <property type="entry name" value="RecQ_Zn_bind"/>
    <property type="match status" value="1"/>
</dbReference>
<keyword evidence="5" id="KW-0132">Cell division</keyword>
<evidence type="ECO:0000256" key="11">
    <source>
        <dbReference type="ARBA" id="ARBA00022806"/>
    </source>
</evidence>
<dbReference type="GO" id="GO:0045934">
    <property type="term" value="P:negative regulation of nucleobase-containing compound metabolic process"/>
    <property type="evidence" value="ECO:0007669"/>
    <property type="project" value="UniProtKB-ARBA"/>
</dbReference>
<dbReference type="GO" id="GO:0003677">
    <property type="term" value="F:DNA binding"/>
    <property type="evidence" value="ECO:0007669"/>
    <property type="project" value="UniProtKB-KW"/>
</dbReference>
<dbReference type="PROSITE" id="PS00690">
    <property type="entry name" value="DEAH_ATP_HELICASE"/>
    <property type="match status" value="1"/>
</dbReference>
<evidence type="ECO:0000256" key="16">
    <source>
        <dbReference type="ARBA" id="ARBA00023235"/>
    </source>
</evidence>
<evidence type="ECO:0000256" key="9">
    <source>
        <dbReference type="ARBA" id="ARBA00022763"/>
    </source>
</evidence>
<evidence type="ECO:0000256" key="4">
    <source>
        <dbReference type="ARBA" id="ARBA00022553"/>
    </source>
</evidence>
<dbReference type="InterPro" id="IPR004589">
    <property type="entry name" value="DNA_helicase_ATP-dep_RecQ"/>
</dbReference>
<dbReference type="InterPro" id="IPR032284">
    <property type="entry name" value="RecQ_Zn-bd"/>
</dbReference>
<dbReference type="NCBIfam" id="TIGR00614">
    <property type="entry name" value="recQ_fam"/>
    <property type="match status" value="1"/>
</dbReference>
<accession>A0AAN9Z116</accession>
<feature type="compositionally biased region" description="Basic and acidic residues" evidence="26">
    <location>
        <begin position="914"/>
        <end position="925"/>
    </location>
</feature>
<dbReference type="PANTHER" id="PTHR13710:SF152">
    <property type="entry name" value="ATP-DEPENDENT DNA HELICASE Q5"/>
    <property type="match status" value="1"/>
</dbReference>
<evidence type="ECO:0000256" key="23">
    <source>
        <dbReference type="ARBA" id="ARBA00076757"/>
    </source>
</evidence>
<dbReference type="Proteomes" id="UP001378592">
    <property type="component" value="Unassembled WGS sequence"/>
</dbReference>
<protein>
    <recommendedName>
        <fullName evidence="22">ATP-dependent DNA helicase Q5</fullName>
        <ecNumber evidence="20">5.6.2.4</ecNumber>
    </recommendedName>
    <alternativeName>
        <fullName evidence="23">DNA 3'-5' helicase RecQ5</fullName>
    </alternativeName>
    <alternativeName>
        <fullName evidence="24">DNA helicase, RecQ-like type 5</fullName>
    </alternativeName>
    <alternativeName>
        <fullName evidence="25">RecQ protein-like 5</fullName>
    </alternativeName>
</protein>
<evidence type="ECO:0000256" key="12">
    <source>
        <dbReference type="ARBA" id="ARBA00022833"/>
    </source>
</evidence>
<evidence type="ECO:0000256" key="13">
    <source>
        <dbReference type="ARBA" id="ARBA00022840"/>
    </source>
</evidence>
<dbReference type="GO" id="GO:0046872">
    <property type="term" value="F:metal ion binding"/>
    <property type="evidence" value="ECO:0007669"/>
    <property type="project" value="UniProtKB-KW"/>
</dbReference>
<gene>
    <name evidence="29" type="ORF">R5R35_000105</name>
</gene>
<evidence type="ECO:0000256" key="2">
    <source>
        <dbReference type="ARBA" id="ARBA00004642"/>
    </source>
</evidence>
<organism evidence="29 30">
    <name type="scientific">Gryllus longicercus</name>
    <dbReference type="NCBI Taxonomy" id="2509291"/>
    <lineage>
        <taxon>Eukaryota</taxon>
        <taxon>Metazoa</taxon>
        <taxon>Ecdysozoa</taxon>
        <taxon>Arthropoda</taxon>
        <taxon>Hexapoda</taxon>
        <taxon>Insecta</taxon>
        <taxon>Pterygota</taxon>
        <taxon>Neoptera</taxon>
        <taxon>Polyneoptera</taxon>
        <taxon>Orthoptera</taxon>
        <taxon>Ensifera</taxon>
        <taxon>Gryllidea</taxon>
        <taxon>Grylloidea</taxon>
        <taxon>Gryllidae</taxon>
        <taxon>Gryllinae</taxon>
        <taxon>Gryllus</taxon>
    </lineage>
</organism>
<dbReference type="GO" id="GO:0000724">
    <property type="term" value="P:double-strand break repair via homologous recombination"/>
    <property type="evidence" value="ECO:0007669"/>
    <property type="project" value="TreeGrafter"/>
</dbReference>
<evidence type="ECO:0000256" key="15">
    <source>
        <dbReference type="ARBA" id="ARBA00023204"/>
    </source>
</evidence>
<evidence type="ECO:0000256" key="17">
    <source>
        <dbReference type="ARBA" id="ARBA00023242"/>
    </source>
</evidence>
<dbReference type="Gene3D" id="6.10.250.3140">
    <property type="match status" value="1"/>
</dbReference>
<evidence type="ECO:0000256" key="3">
    <source>
        <dbReference type="ARBA" id="ARBA00005446"/>
    </source>
</evidence>
<dbReference type="InterPro" id="IPR001650">
    <property type="entry name" value="Helicase_C-like"/>
</dbReference>
<dbReference type="SUPFAM" id="SSF52540">
    <property type="entry name" value="P-loop containing nucleoside triphosphate hydrolases"/>
    <property type="match status" value="1"/>
</dbReference>
<dbReference type="Gene3D" id="3.40.50.300">
    <property type="entry name" value="P-loop containing nucleotide triphosphate hydrolases"/>
    <property type="match status" value="2"/>
</dbReference>
<dbReference type="GO" id="GO:0005694">
    <property type="term" value="C:chromosome"/>
    <property type="evidence" value="ECO:0007669"/>
    <property type="project" value="InterPro"/>
</dbReference>
<evidence type="ECO:0000256" key="22">
    <source>
        <dbReference type="ARBA" id="ARBA00074289"/>
    </source>
</evidence>
<evidence type="ECO:0000256" key="7">
    <source>
        <dbReference type="ARBA" id="ARBA00022723"/>
    </source>
</evidence>
<dbReference type="SMART" id="SM00487">
    <property type="entry name" value="DEXDc"/>
    <property type="match status" value="1"/>
</dbReference>
<dbReference type="PROSITE" id="PS51194">
    <property type="entry name" value="HELICASE_CTER"/>
    <property type="match status" value="1"/>
</dbReference>
<dbReference type="EMBL" id="JAZDUA010000214">
    <property type="protein sequence ID" value="KAK7863998.1"/>
    <property type="molecule type" value="Genomic_DNA"/>
</dbReference>
<dbReference type="GO" id="GO:0009378">
    <property type="term" value="F:four-way junction helicase activity"/>
    <property type="evidence" value="ECO:0007669"/>
    <property type="project" value="TreeGrafter"/>
</dbReference>
<keyword evidence="18" id="KW-0131">Cell cycle</keyword>
<evidence type="ECO:0000256" key="14">
    <source>
        <dbReference type="ARBA" id="ARBA00023125"/>
    </source>
</evidence>
<dbReference type="PROSITE" id="PS51192">
    <property type="entry name" value="HELICASE_ATP_BIND_1"/>
    <property type="match status" value="1"/>
</dbReference>
<dbReference type="InterPro" id="IPR013257">
    <property type="entry name" value="SRI"/>
</dbReference>
<dbReference type="InterPro" id="IPR011545">
    <property type="entry name" value="DEAD/DEAH_box_helicase_dom"/>
</dbReference>
<evidence type="ECO:0000256" key="21">
    <source>
        <dbReference type="ARBA" id="ARBA00049360"/>
    </source>
</evidence>
<keyword evidence="4" id="KW-0597">Phosphoprotein</keyword>
<comment type="cofactor">
    <cofactor evidence="1">
        <name>Zn(2+)</name>
        <dbReference type="ChEBI" id="CHEBI:29105"/>
    </cofactor>
</comment>
<evidence type="ECO:0000259" key="27">
    <source>
        <dbReference type="PROSITE" id="PS51192"/>
    </source>
</evidence>
<keyword evidence="15" id="KW-0234">DNA repair</keyword>
<keyword evidence="6" id="KW-0235">DNA replication</keyword>
<sequence>MSDLPSEDVLTKLKQYFGHDGFKSDLQMQATLAVIKRKADVFISMPTGAGKSLCFQLPAVIQDGKVAVVFSPLLALMKDQIDHLQKFGITSDTINSKMGVKERTRVISDLRSKQPNIRLLYVTPEQASTDTFKNLLEELHKYNKLSYIVVDEAHCVSQWGHDFRPDFLKLGQIRVRYPDVPWVALTATASAAVVEDIISNLRLKKPVDKYKTPCFRSNLFYDVVFKELMEDPVENLKDFAQDCLDSEATKGCGIIYCRTRDSTEEVAQDLCRKGIKAAAYHAGLRESERIKIQEEWMSGKYPIITATVSFGMGVDKSTVRFVVHWSMPQSVASYYQESGRAGRDGKSSYCRIYYSKRERNAVDFLLKRDVSSAKTESKKNQAVAAYKSFEKMVEYCEQVKCRHGVFSLYFGDNLPQCNKKCDVCKNPTAVEKSIENFYSAIVTGSRFSISGNDYDNDLYGGGRVGQKRECSDYDGNEEGDDGENLSNKHKKEMDSFIKKQFSLRRASSLEEETDVAAEYARVKAASSTNVKVTGLTVAMRETYLGLFIEALKRNLEKCQVIDPPLNKLQDKDVEECAIALEYEIFSSNKVISLYRRGIAKKTADIKKETGILTLNDCLKRYVPKSSSLRDAVKEIELSREAKSKVKVEGCGIVTASQLLNSYQQENNESTSRKSKRESHYKLKPKFSFKKDPLVQKSVDSFFQVSAIHRTEGDKNSRDRDHDAVPQSTSLSSEVCTLSSVDQCVIISNDDCAKKCSPRAEELSPQEEKKLSLVEIEKTVCKKSVTEESREIEENSVVNDFKKQKKKKPVESKEFSHREQSDIVGEQKPSEIVVLRDPEMKTNVKTKKRKIQKDLFGDSDNSDDGLQSRKQVKKDISSYKSEMADSEPTRKKSDAQIVHKLGKSSNHVLASESSSKSKQDLSKSELENSSSFGKDRQDVAEKVVKHLMPFYRKKRIVSKELFKCLARVIAHKLLENEKCTGDHIVQKYVGEFFHNCKIVDNKSEIDVTILRIDSLITR</sequence>
<comment type="caution">
    <text evidence="29">The sequence shown here is derived from an EMBL/GenBank/DDBJ whole genome shotgun (WGS) entry which is preliminary data.</text>
</comment>
<keyword evidence="13" id="KW-0067">ATP-binding</keyword>
<dbReference type="Pfam" id="PF08236">
    <property type="entry name" value="SRI"/>
    <property type="match status" value="1"/>
</dbReference>
<feature type="compositionally biased region" description="Basic and acidic residues" evidence="26">
    <location>
        <begin position="808"/>
        <end position="820"/>
    </location>
</feature>
<dbReference type="GO" id="GO:0005524">
    <property type="term" value="F:ATP binding"/>
    <property type="evidence" value="ECO:0007669"/>
    <property type="project" value="UniProtKB-KW"/>
</dbReference>
<evidence type="ECO:0000256" key="18">
    <source>
        <dbReference type="ARBA" id="ARBA00023306"/>
    </source>
</evidence>
<comment type="subcellular location">
    <subcellularLocation>
        <location evidence="2">Nucleus</location>
        <location evidence="2">Nucleoplasm</location>
    </subcellularLocation>
</comment>
<evidence type="ECO:0000256" key="6">
    <source>
        <dbReference type="ARBA" id="ARBA00022705"/>
    </source>
</evidence>
<evidence type="ECO:0000256" key="5">
    <source>
        <dbReference type="ARBA" id="ARBA00022618"/>
    </source>
</evidence>
<evidence type="ECO:0000256" key="24">
    <source>
        <dbReference type="ARBA" id="ARBA00078243"/>
    </source>
</evidence>
<dbReference type="GO" id="GO:0043138">
    <property type="term" value="F:3'-5' DNA helicase activity"/>
    <property type="evidence" value="ECO:0007669"/>
    <property type="project" value="UniProtKB-EC"/>
</dbReference>
<proteinExistence type="inferred from homology"/>
<evidence type="ECO:0000256" key="8">
    <source>
        <dbReference type="ARBA" id="ARBA00022741"/>
    </source>
</evidence>
<keyword evidence="30" id="KW-1185">Reference proteome</keyword>
<name>A0AAN9Z116_9ORTH</name>
<dbReference type="GO" id="GO:0051301">
    <property type="term" value="P:cell division"/>
    <property type="evidence" value="ECO:0007669"/>
    <property type="project" value="UniProtKB-KW"/>
</dbReference>
<comment type="catalytic activity">
    <reaction evidence="19">
        <text>Couples ATP hydrolysis with the unwinding of duplex DNA by translocating in the 3'-5' direction.</text>
        <dbReference type="EC" id="5.6.2.4"/>
    </reaction>
</comment>
<dbReference type="InterPro" id="IPR014001">
    <property type="entry name" value="Helicase_ATP-bd"/>
</dbReference>
<dbReference type="CDD" id="cd18794">
    <property type="entry name" value="SF2_C_RecQ"/>
    <property type="match status" value="1"/>
</dbReference>
<keyword evidence="9" id="KW-0227">DNA damage</keyword>
<dbReference type="SMART" id="SM00490">
    <property type="entry name" value="HELICc"/>
    <property type="match status" value="1"/>
</dbReference>
<evidence type="ECO:0000313" key="29">
    <source>
        <dbReference type="EMBL" id="KAK7863998.1"/>
    </source>
</evidence>
<keyword evidence="10" id="KW-0378">Hydrolase</keyword>
<dbReference type="GO" id="GO:0005737">
    <property type="term" value="C:cytoplasm"/>
    <property type="evidence" value="ECO:0007669"/>
    <property type="project" value="TreeGrafter"/>
</dbReference>
<dbReference type="Pfam" id="PF00271">
    <property type="entry name" value="Helicase_C"/>
    <property type="match status" value="1"/>
</dbReference>
<keyword evidence="17" id="KW-0539">Nucleus</keyword>
<keyword evidence="12" id="KW-0862">Zinc</keyword>
<feature type="domain" description="Helicase C-terminal" evidence="28">
    <location>
        <begin position="235"/>
        <end position="381"/>
    </location>
</feature>
<feature type="region of interest" description="Disordered" evidence="26">
    <location>
        <begin position="800"/>
        <end position="932"/>
    </location>
</feature>
<evidence type="ECO:0000256" key="20">
    <source>
        <dbReference type="ARBA" id="ARBA00034808"/>
    </source>
</evidence>
<dbReference type="EC" id="5.6.2.4" evidence="20"/>
<keyword evidence="16" id="KW-0413">Isomerase</keyword>
<dbReference type="InterPro" id="IPR002464">
    <property type="entry name" value="DNA/RNA_helicase_DEAH_CS"/>
</dbReference>
<evidence type="ECO:0000256" key="25">
    <source>
        <dbReference type="ARBA" id="ARBA00084014"/>
    </source>
</evidence>
<dbReference type="FunFam" id="3.40.50.300:FF:000444">
    <property type="entry name" value="ATP-dependent DNA helicase"/>
    <property type="match status" value="1"/>
</dbReference>
<keyword evidence="8" id="KW-0547">Nucleotide-binding</keyword>
<keyword evidence="7" id="KW-0479">Metal-binding</keyword>
<dbReference type="AlphaFoldDB" id="A0AAN9Z116"/>